<dbReference type="GO" id="GO:0016757">
    <property type="term" value="F:glycosyltransferase activity"/>
    <property type="evidence" value="ECO:0007669"/>
    <property type="project" value="UniProtKB-KW"/>
</dbReference>
<evidence type="ECO:0000256" key="4">
    <source>
        <dbReference type="ARBA" id="ARBA00022679"/>
    </source>
</evidence>
<dbReference type="Gene3D" id="3.90.550.10">
    <property type="entry name" value="Spore Coat Polysaccharide Biosynthesis Protein SpsA, Chain A"/>
    <property type="match status" value="1"/>
</dbReference>
<feature type="domain" description="Glycosyltransferase 2-like" evidence="5">
    <location>
        <begin position="7"/>
        <end position="119"/>
    </location>
</feature>
<proteinExistence type="inferred from homology"/>
<name>A0A6J4NEJ3_9ACTN</name>
<evidence type="ECO:0000259" key="5">
    <source>
        <dbReference type="Pfam" id="PF00535"/>
    </source>
</evidence>
<evidence type="ECO:0000313" key="6">
    <source>
        <dbReference type="EMBL" id="CAA9382256.1"/>
    </source>
</evidence>
<evidence type="ECO:0000256" key="3">
    <source>
        <dbReference type="ARBA" id="ARBA00022676"/>
    </source>
</evidence>
<sequence>MSAPKASVVVLTLNAGPGFGELLGRLAAQRTDFGYELLVVDSGSTDGTTELARRQGAAVHPLPQEAFDHGTARNLGASLAGGEYVAFVVQDALPVDDGWLAAMVENLDRDAAVAGVYGRQVPHPGSSPLARALVNDWPTASLERREQFAGGRYHDLPRTARRPLATFDNVSSCVRRCVWESLPFERTPFGEDLRWGKRAVEAGHKLVYEPRSAVFHSHERGALYDLRRHYADGLLLLDLFGLAPTPDPARLLLNALRTGAHLYLRLRREKDAPSSPRSLLLAARYALCSQAGAYLAVRRHRRMGEESGISARLHQFLGEGV</sequence>
<dbReference type="SUPFAM" id="SSF53448">
    <property type="entry name" value="Nucleotide-diphospho-sugar transferases"/>
    <property type="match status" value="1"/>
</dbReference>
<evidence type="ECO:0000256" key="2">
    <source>
        <dbReference type="ARBA" id="ARBA00006739"/>
    </source>
</evidence>
<dbReference type="InterPro" id="IPR001173">
    <property type="entry name" value="Glyco_trans_2-like"/>
</dbReference>
<keyword evidence="3" id="KW-0328">Glycosyltransferase</keyword>
<dbReference type="PANTHER" id="PTHR43179:SF12">
    <property type="entry name" value="GALACTOFURANOSYLTRANSFERASE GLFT2"/>
    <property type="match status" value="1"/>
</dbReference>
<evidence type="ECO:0000256" key="1">
    <source>
        <dbReference type="ARBA" id="ARBA00004776"/>
    </source>
</evidence>
<keyword evidence="4 6" id="KW-0808">Transferase</keyword>
<dbReference type="CDD" id="cd00761">
    <property type="entry name" value="Glyco_tranf_GTA_type"/>
    <property type="match status" value="1"/>
</dbReference>
<comment type="similarity">
    <text evidence="2">Belongs to the glycosyltransferase 2 family.</text>
</comment>
<dbReference type="EMBL" id="CADCUV010000004">
    <property type="protein sequence ID" value="CAA9382256.1"/>
    <property type="molecule type" value="Genomic_DNA"/>
</dbReference>
<organism evidence="6">
    <name type="scientific">uncultured Rubrobacteraceae bacterium</name>
    <dbReference type="NCBI Taxonomy" id="349277"/>
    <lineage>
        <taxon>Bacteria</taxon>
        <taxon>Bacillati</taxon>
        <taxon>Actinomycetota</taxon>
        <taxon>Rubrobacteria</taxon>
        <taxon>Rubrobacterales</taxon>
        <taxon>Rubrobacteraceae</taxon>
        <taxon>environmental samples</taxon>
    </lineage>
</organism>
<protein>
    <submittedName>
        <fullName evidence="6">Rhamnosyltransferase</fullName>
    </submittedName>
</protein>
<dbReference type="Pfam" id="PF00535">
    <property type="entry name" value="Glycos_transf_2"/>
    <property type="match status" value="1"/>
</dbReference>
<dbReference type="PANTHER" id="PTHR43179">
    <property type="entry name" value="RHAMNOSYLTRANSFERASE WBBL"/>
    <property type="match status" value="1"/>
</dbReference>
<gene>
    <name evidence="6" type="ORF">AVDCRST_MAG22-56</name>
</gene>
<dbReference type="AlphaFoldDB" id="A0A6J4NEJ3"/>
<comment type="pathway">
    <text evidence="1">Cell wall biogenesis; cell wall polysaccharide biosynthesis.</text>
</comment>
<accession>A0A6J4NEJ3</accession>
<dbReference type="InterPro" id="IPR029044">
    <property type="entry name" value="Nucleotide-diphossugar_trans"/>
</dbReference>
<reference evidence="6" key="1">
    <citation type="submission" date="2020-02" db="EMBL/GenBank/DDBJ databases">
        <authorList>
            <person name="Meier V. D."/>
        </authorList>
    </citation>
    <scope>NUCLEOTIDE SEQUENCE</scope>
    <source>
        <strain evidence="6">AVDCRST_MAG22</strain>
    </source>
</reference>